<organism evidence="2 3">
    <name type="scientific">Marasmius crinis-equi</name>
    <dbReference type="NCBI Taxonomy" id="585013"/>
    <lineage>
        <taxon>Eukaryota</taxon>
        <taxon>Fungi</taxon>
        <taxon>Dikarya</taxon>
        <taxon>Basidiomycota</taxon>
        <taxon>Agaricomycotina</taxon>
        <taxon>Agaricomycetes</taxon>
        <taxon>Agaricomycetidae</taxon>
        <taxon>Agaricales</taxon>
        <taxon>Marasmiineae</taxon>
        <taxon>Marasmiaceae</taxon>
        <taxon>Marasmius</taxon>
    </lineage>
</organism>
<dbReference type="PANTHER" id="PTHR38926">
    <property type="entry name" value="F-BOX DOMAIN CONTAINING PROTEIN, EXPRESSED"/>
    <property type="match status" value="1"/>
</dbReference>
<evidence type="ECO:0000313" key="3">
    <source>
        <dbReference type="Proteomes" id="UP001465976"/>
    </source>
</evidence>
<dbReference type="PANTHER" id="PTHR38926:SF5">
    <property type="entry name" value="F-BOX AND LEUCINE-RICH REPEAT PROTEIN 6"/>
    <property type="match status" value="1"/>
</dbReference>
<keyword evidence="1" id="KW-0175">Coiled coil</keyword>
<sequence length="874" mass="99483">MDQSNATISYAFACTIPNPPKQPIPQNVLDSNHIPSDTDIAQSRTILEQEEEQIRTYDGEIARLQSILDSLKLRRKEVQDRIEKRRGVLSILRRFPTEILSELFSYCVDGNSLYISRWCAFSGALNVSQVCSRWRKIMIGLPKLWSVIAIDFYKLQRDVKPIMQLCLDRSGNHPLKVAFTTCEDESEKLIRFADLDDEIAQRIGDDAVDAVEMLVEHSARFDTLEINVPGRVLDYLFDEDRPYSYLLDLRSLKVLQVKHDAFTGATDSLFWESISESCTSLTNVSLVWLCPQAREMLPFKQFTSVDIDNVDSANDVLDLLEEGERLEHLAVRLGHWKRDLPRGPISITHSFLQHLELRNVAIADFPRLFSSFTLPSITSLTVTLEDNQPCSLQPILGMIERSSASLQQLRLWHIPIRDLSDLTKILQASPNLKCLEFKLTRSAGELGVTGFLSQLTPTNGDAPVLARELTQLHIFIDDTLRRDGEVKSRLLVEESEDMPRMAIVTRDMNLYFWVWDYVIEAKLEVRLRRTTDSEYVELDEASGFLRFGRLLTGLAAVGTWDPGTVPLRFVSRDYSLLALMSASAISDLDGLRAHHFLHIRMCHSQPEQPIPRNAFNSNHIPLDLDMAQNKVILEQEEEQLRTYDGEIARLQAILDNLKYQRNKVQDRVNKRRALVSILRRVPMEILGEIFGYCIAGSYGGHSLYISRRCSSTVALNISQVCARWRSITLGLPKLWSTIGVDLYKLYFGVESIMKLYLGRSGNHPLKIAFTTLGDVLWKLHALSNMEQIAERIGEGAVEAVQTLIPNHSPRFETLELDIPRHVLRYIFDDYGPPYSQKLDMRSLKALRLDERLPWPGVLGGLGDPAAQTAQERGH</sequence>
<dbReference type="InterPro" id="IPR032675">
    <property type="entry name" value="LRR_dom_sf"/>
</dbReference>
<feature type="coiled-coil region" evidence="1">
    <location>
        <begin position="47"/>
        <end position="81"/>
    </location>
</feature>
<gene>
    <name evidence="2" type="ORF">V5O48_012004</name>
</gene>
<protein>
    <recommendedName>
        <fullName evidence="4">F-box domain-containing protein</fullName>
    </recommendedName>
</protein>
<name>A0ABR3F410_9AGAR</name>
<feature type="coiled-coil region" evidence="1">
    <location>
        <begin position="633"/>
        <end position="667"/>
    </location>
</feature>
<reference evidence="2 3" key="1">
    <citation type="submission" date="2024-02" db="EMBL/GenBank/DDBJ databases">
        <title>A draft genome for the cacao thread blight pathogen Marasmius crinis-equi.</title>
        <authorList>
            <person name="Cohen S.P."/>
            <person name="Baruah I.K."/>
            <person name="Amoako-Attah I."/>
            <person name="Bukari Y."/>
            <person name="Meinhardt L.W."/>
            <person name="Bailey B.A."/>
        </authorList>
    </citation>
    <scope>NUCLEOTIDE SEQUENCE [LARGE SCALE GENOMIC DNA]</scope>
    <source>
        <strain evidence="2 3">GH-76</strain>
    </source>
</reference>
<accession>A0ABR3F410</accession>
<evidence type="ECO:0000313" key="2">
    <source>
        <dbReference type="EMBL" id="KAL0569955.1"/>
    </source>
</evidence>
<dbReference type="SUPFAM" id="SSF52047">
    <property type="entry name" value="RNI-like"/>
    <property type="match status" value="1"/>
</dbReference>
<dbReference type="Gene3D" id="1.20.1280.50">
    <property type="match status" value="1"/>
</dbReference>
<proteinExistence type="predicted"/>
<evidence type="ECO:0000256" key="1">
    <source>
        <dbReference type="SAM" id="Coils"/>
    </source>
</evidence>
<evidence type="ECO:0008006" key="4">
    <source>
        <dbReference type="Google" id="ProtNLM"/>
    </source>
</evidence>
<dbReference type="EMBL" id="JBAHYK010001019">
    <property type="protein sequence ID" value="KAL0569955.1"/>
    <property type="molecule type" value="Genomic_DNA"/>
</dbReference>
<keyword evidence="3" id="KW-1185">Reference proteome</keyword>
<comment type="caution">
    <text evidence="2">The sequence shown here is derived from an EMBL/GenBank/DDBJ whole genome shotgun (WGS) entry which is preliminary data.</text>
</comment>
<dbReference type="Gene3D" id="3.80.10.10">
    <property type="entry name" value="Ribonuclease Inhibitor"/>
    <property type="match status" value="1"/>
</dbReference>
<dbReference type="Proteomes" id="UP001465976">
    <property type="component" value="Unassembled WGS sequence"/>
</dbReference>